<reference evidence="8 9" key="1">
    <citation type="submission" date="2019-06" db="EMBL/GenBank/DDBJ databases">
        <title>Enrichment of Autotrophic Halophilic Microorganisms from Red Sea Brine Pool Using Microbial Electrosynthesis System.</title>
        <authorList>
            <person name="Alqahtani M.F."/>
            <person name="Bajracharya S."/>
            <person name="Katuri K.P."/>
            <person name="Ali M."/>
            <person name="Saikaly P.E."/>
        </authorList>
    </citation>
    <scope>NUCLEOTIDE SEQUENCE [LARGE SCALE GENOMIC DNA]</scope>
    <source>
        <strain evidence="8">MES6</strain>
    </source>
</reference>
<feature type="transmembrane region" description="Helical" evidence="6">
    <location>
        <begin position="154"/>
        <end position="172"/>
    </location>
</feature>
<evidence type="ECO:0000256" key="6">
    <source>
        <dbReference type="SAM" id="Phobius"/>
    </source>
</evidence>
<feature type="transmembrane region" description="Helical" evidence="6">
    <location>
        <begin position="34"/>
        <end position="54"/>
    </location>
</feature>
<evidence type="ECO:0000259" key="7">
    <source>
        <dbReference type="Pfam" id="PF00892"/>
    </source>
</evidence>
<protein>
    <submittedName>
        <fullName evidence="8">DMT family transporter</fullName>
    </submittedName>
</protein>
<dbReference type="SUPFAM" id="SSF103481">
    <property type="entry name" value="Multidrug resistance efflux transporter EmrE"/>
    <property type="match status" value="2"/>
</dbReference>
<dbReference type="PANTHER" id="PTHR22911:SF6">
    <property type="entry name" value="SOLUTE CARRIER FAMILY 35 MEMBER G1"/>
    <property type="match status" value="1"/>
</dbReference>
<comment type="similarity">
    <text evidence="2">Belongs to the drug/metabolite transporter (DMT) superfamily. 10 TMS drug/metabolite exporter (DME) (TC 2.A.7.3) family.</text>
</comment>
<feature type="transmembrane region" description="Helical" evidence="6">
    <location>
        <begin position="261"/>
        <end position="280"/>
    </location>
</feature>
<feature type="transmembrane region" description="Helical" evidence="6">
    <location>
        <begin position="286"/>
        <end position="304"/>
    </location>
</feature>
<dbReference type="Pfam" id="PF00892">
    <property type="entry name" value="EamA"/>
    <property type="match status" value="1"/>
</dbReference>
<proteinExistence type="inferred from homology"/>
<dbReference type="InterPro" id="IPR037185">
    <property type="entry name" value="EmrE-like"/>
</dbReference>
<evidence type="ECO:0000313" key="9">
    <source>
        <dbReference type="Proteomes" id="UP000483078"/>
    </source>
</evidence>
<evidence type="ECO:0000256" key="1">
    <source>
        <dbReference type="ARBA" id="ARBA00004141"/>
    </source>
</evidence>
<keyword evidence="3 6" id="KW-0812">Transmembrane</keyword>
<dbReference type="EMBL" id="VENJ01000004">
    <property type="protein sequence ID" value="MTJ03724.1"/>
    <property type="molecule type" value="Genomic_DNA"/>
</dbReference>
<evidence type="ECO:0000256" key="4">
    <source>
        <dbReference type="ARBA" id="ARBA00022989"/>
    </source>
</evidence>
<gene>
    <name evidence="8" type="ORF">FH759_03370</name>
</gene>
<dbReference type="InterPro" id="IPR000620">
    <property type="entry name" value="EamA_dom"/>
</dbReference>
<comment type="caution">
    <text evidence="8">The sequence shown here is derived from an EMBL/GenBank/DDBJ whole genome shotgun (WGS) entry which is preliminary data.</text>
</comment>
<keyword evidence="4 6" id="KW-1133">Transmembrane helix</keyword>
<sequence>MTGNPALGIGFVLLGVTAISINDMLIKQLSGGYPLHQMVFIRSGIGIFFSLMLVQMEGGLAILRTKRPLLHLARGLLVVLSNMTFFGALAVLPLADATALFFVAPLMITLLSIPMLGEKVGPMRLGAVVVGLMGVVIMMKPWQSAGALEVSRAVLLLPVAAALTYALFQILTRKLGASTRASAMAVYIQGIFMIVSLGVYAVAGDGHLADGVENASLVFLLREWVWPQGTDIWLFLGLGLNSAVIGYSLSQAYRLTDAATVAPFEYVGLPLAVFWGWIIWGDLPDLAVTAGIVLIVGSGLFVFLRERQRKRRLVSAQRVHRRY</sequence>
<evidence type="ECO:0000256" key="3">
    <source>
        <dbReference type="ARBA" id="ARBA00022692"/>
    </source>
</evidence>
<feature type="transmembrane region" description="Helical" evidence="6">
    <location>
        <begin position="98"/>
        <end position="116"/>
    </location>
</feature>
<dbReference type="Proteomes" id="UP000483078">
    <property type="component" value="Unassembled WGS sequence"/>
</dbReference>
<accession>A0A7C9HA34</accession>
<evidence type="ECO:0000256" key="2">
    <source>
        <dbReference type="ARBA" id="ARBA00009853"/>
    </source>
</evidence>
<name>A0A7C9HA34_9RHOB</name>
<feature type="transmembrane region" description="Helical" evidence="6">
    <location>
        <begin position="184"/>
        <end position="203"/>
    </location>
</feature>
<organism evidence="8 9">
    <name type="scientific">Sediminimonas qiaohouensis</name>
    <dbReference type="NCBI Taxonomy" id="552061"/>
    <lineage>
        <taxon>Bacteria</taxon>
        <taxon>Pseudomonadati</taxon>
        <taxon>Pseudomonadota</taxon>
        <taxon>Alphaproteobacteria</taxon>
        <taxon>Rhodobacterales</taxon>
        <taxon>Roseobacteraceae</taxon>
        <taxon>Sediminimonas</taxon>
    </lineage>
</organism>
<evidence type="ECO:0000313" key="8">
    <source>
        <dbReference type="EMBL" id="MTJ03724.1"/>
    </source>
</evidence>
<comment type="subcellular location">
    <subcellularLocation>
        <location evidence="1">Membrane</location>
        <topology evidence="1">Multi-pass membrane protein</topology>
    </subcellularLocation>
</comment>
<feature type="domain" description="EamA" evidence="7">
    <location>
        <begin position="7"/>
        <end position="139"/>
    </location>
</feature>
<dbReference type="AlphaFoldDB" id="A0A7C9HA34"/>
<feature type="transmembrane region" description="Helical" evidence="6">
    <location>
        <begin position="232"/>
        <end position="249"/>
    </location>
</feature>
<keyword evidence="5 6" id="KW-0472">Membrane</keyword>
<dbReference type="GO" id="GO:0016020">
    <property type="term" value="C:membrane"/>
    <property type="evidence" value="ECO:0007669"/>
    <property type="project" value="UniProtKB-SubCell"/>
</dbReference>
<evidence type="ECO:0000256" key="5">
    <source>
        <dbReference type="ARBA" id="ARBA00023136"/>
    </source>
</evidence>
<feature type="transmembrane region" description="Helical" evidence="6">
    <location>
        <begin position="75"/>
        <end position="92"/>
    </location>
</feature>
<dbReference type="PANTHER" id="PTHR22911">
    <property type="entry name" value="ACYL-MALONYL CONDENSING ENZYME-RELATED"/>
    <property type="match status" value="1"/>
</dbReference>
<feature type="transmembrane region" description="Helical" evidence="6">
    <location>
        <begin position="123"/>
        <end position="142"/>
    </location>
</feature>